<dbReference type="InterPro" id="IPR015887">
    <property type="entry name" value="DNA_glyclase_Znf_dom_DNA_BS"/>
</dbReference>
<feature type="active site" description="Proton donor; for beta-elimination activity" evidence="15">
    <location>
        <position position="59"/>
    </location>
</feature>
<dbReference type="Proteomes" id="UP000184603">
    <property type="component" value="Unassembled WGS sequence"/>
</dbReference>
<keyword evidence="8 15" id="KW-0862">Zinc</keyword>
<keyword evidence="4 15" id="KW-0479">Metal-binding</keyword>
<dbReference type="Pfam" id="PF06827">
    <property type="entry name" value="zf-FPG_IleRS"/>
    <property type="match status" value="1"/>
</dbReference>
<dbReference type="InterPro" id="IPR015886">
    <property type="entry name" value="H2TH_FPG"/>
</dbReference>
<dbReference type="PANTHER" id="PTHR22993:SF9">
    <property type="entry name" value="FORMAMIDOPYRIMIDINE-DNA GLYCOSYLASE"/>
    <property type="match status" value="1"/>
</dbReference>
<dbReference type="InterPro" id="IPR010663">
    <property type="entry name" value="Znf_FPG/IleRS"/>
</dbReference>
<evidence type="ECO:0000256" key="8">
    <source>
        <dbReference type="ARBA" id="ARBA00022833"/>
    </source>
</evidence>
<dbReference type="InterPro" id="IPR020629">
    <property type="entry name" value="FPG_Glyclase"/>
</dbReference>
<keyword evidence="10 15" id="KW-0234">DNA repair</keyword>
<feature type="active site" description="Schiff-base intermediate with DNA" evidence="15">
    <location>
        <position position="2"/>
    </location>
</feature>
<evidence type="ECO:0000256" key="7">
    <source>
        <dbReference type="ARBA" id="ARBA00022801"/>
    </source>
</evidence>
<protein>
    <recommendedName>
        <fullName evidence="15">Formamidopyrimidine-DNA glycosylase</fullName>
        <shortName evidence="15">Fapy-DNA glycosylase</shortName>
        <ecNumber evidence="15">3.2.2.23</ecNumber>
    </recommendedName>
    <alternativeName>
        <fullName evidence="15">DNA-(apurinic or apyrimidinic site) lyase MutM</fullName>
        <shortName evidence="15">AP lyase MutM</shortName>
        <ecNumber evidence="15">4.2.99.18</ecNumber>
    </alternativeName>
</protein>
<dbReference type="EC" id="3.2.2.23" evidence="15"/>
<feature type="binding site" evidence="15">
    <location>
        <position position="157"/>
    </location>
    <ligand>
        <name>DNA</name>
        <dbReference type="ChEBI" id="CHEBI:16991"/>
    </ligand>
</feature>
<dbReference type="AlphaFoldDB" id="A0A1M7YFM6"/>
<dbReference type="RefSeq" id="WP_073615446.1">
    <property type="nucleotide sequence ID" value="NZ_FRFE01000025.1"/>
</dbReference>
<dbReference type="GO" id="GO:0140078">
    <property type="term" value="F:class I DNA-(apurinic or apyrimidinic site) endonuclease activity"/>
    <property type="evidence" value="ECO:0007669"/>
    <property type="project" value="UniProtKB-EC"/>
</dbReference>
<dbReference type="NCBIfam" id="NF002211">
    <property type="entry name" value="PRK01103.1"/>
    <property type="match status" value="1"/>
</dbReference>
<feature type="domain" description="FPG-type" evidence="16">
    <location>
        <begin position="242"/>
        <end position="276"/>
    </location>
</feature>
<evidence type="ECO:0000256" key="9">
    <source>
        <dbReference type="ARBA" id="ARBA00023125"/>
    </source>
</evidence>
<evidence type="ECO:0000256" key="3">
    <source>
        <dbReference type="ARBA" id="ARBA00011245"/>
    </source>
</evidence>
<evidence type="ECO:0000256" key="13">
    <source>
        <dbReference type="ARBA" id="ARBA00023295"/>
    </source>
</evidence>
<dbReference type="InterPro" id="IPR012319">
    <property type="entry name" value="FPG_cat"/>
</dbReference>
<feature type="active site" description="Proton donor; for delta-elimination activity" evidence="15">
    <location>
        <position position="266"/>
    </location>
</feature>
<accession>A0A1M7YFM6</accession>
<dbReference type="PROSITE" id="PS01242">
    <property type="entry name" value="ZF_FPG_1"/>
    <property type="match status" value="1"/>
</dbReference>
<comment type="subunit">
    <text evidence="3 15">Monomer.</text>
</comment>
<keyword evidence="9 15" id="KW-0238">DNA-binding</keyword>
<evidence type="ECO:0000259" key="16">
    <source>
        <dbReference type="PROSITE" id="PS51066"/>
    </source>
</evidence>
<evidence type="ECO:0000313" key="19">
    <source>
        <dbReference type="Proteomes" id="UP000184603"/>
    </source>
</evidence>
<evidence type="ECO:0000256" key="1">
    <source>
        <dbReference type="ARBA" id="ARBA00001668"/>
    </source>
</evidence>
<keyword evidence="19" id="KW-1185">Reference proteome</keyword>
<comment type="catalytic activity">
    <reaction evidence="14 15">
        <text>2'-deoxyribonucleotide-(2'-deoxyribose 5'-phosphate)-2'-deoxyribonucleotide-DNA = a 3'-end 2'-deoxyribonucleotide-(2,3-dehydro-2,3-deoxyribose 5'-phosphate)-DNA + a 5'-end 5'-phospho-2'-deoxyribonucleoside-DNA + H(+)</text>
        <dbReference type="Rhea" id="RHEA:66592"/>
        <dbReference type="Rhea" id="RHEA-COMP:13180"/>
        <dbReference type="Rhea" id="RHEA-COMP:16897"/>
        <dbReference type="Rhea" id="RHEA-COMP:17067"/>
        <dbReference type="ChEBI" id="CHEBI:15378"/>
        <dbReference type="ChEBI" id="CHEBI:136412"/>
        <dbReference type="ChEBI" id="CHEBI:157695"/>
        <dbReference type="ChEBI" id="CHEBI:167181"/>
        <dbReference type="EC" id="4.2.99.18"/>
    </reaction>
</comment>
<evidence type="ECO:0000313" key="18">
    <source>
        <dbReference type="EMBL" id="SHO51445.1"/>
    </source>
</evidence>
<dbReference type="GO" id="GO:0006284">
    <property type="term" value="P:base-excision repair"/>
    <property type="evidence" value="ECO:0007669"/>
    <property type="project" value="InterPro"/>
</dbReference>
<keyword evidence="12 15" id="KW-0511">Multifunctional enzyme</keyword>
<dbReference type="InterPro" id="IPR010979">
    <property type="entry name" value="Ribosomal_uS13-like_H2TH"/>
</dbReference>
<dbReference type="NCBIfam" id="TIGR00577">
    <property type="entry name" value="fpg"/>
    <property type="match status" value="1"/>
</dbReference>
<keyword evidence="5 15" id="KW-0227">DNA damage</keyword>
<comment type="similarity">
    <text evidence="2 15">Belongs to the FPG family.</text>
</comment>
<dbReference type="SUPFAM" id="SSF46946">
    <property type="entry name" value="S13-like H2TH domain"/>
    <property type="match status" value="1"/>
</dbReference>
<organism evidence="18 19">
    <name type="scientific">Desulfopila aestuarii DSM 18488</name>
    <dbReference type="NCBI Taxonomy" id="1121416"/>
    <lineage>
        <taxon>Bacteria</taxon>
        <taxon>Pseudomonadati</taxon>
        <taxon>Thermodesulfobacteriota</taxon>
        <taxon>Desulfobulbia</taxon>
        <taxon>Desulfobulbales</taxon>
        <taxon>Desulfocapsaceae</taxon>
        <taxon>Desulfopila</taxon>
    </lineage>
</organism>
<feature type="domain" description="Formamidopyrimidine-DNA glycosylase catalytic" evidence="17">
    <location>
        <begin position="2"/>
        <end position="115"/>
    </location>
</feature>
<dbReference type="Gene3D" id="3.20.190.10">
    <property type="entry name" value="MutM-like, N-terminal"/>
    <property type="match status" value="1"/>
</dbReference>
<keyword evidence="13 15" id="KW-0326">Glycosidase</keyword>
<keyword evidence="7 15" id="KW-0378">Hydrolase</keyword>
<dbReference type="CDD" id="cd08966">
    <property type="entry name" value="EcFpg-like_N"/>
    <property type="match status" value="1"/>
</dbReference>
<dbReference type="SMART" id="SM00898">
    <property type="entry name" value="Fapy_DNA_glyco"/>
    <property type="match status" value="1"/>
</dbReference>
<proteinExistence type="inferred from homology"/>
<dbReference type="SUPFAM" id="SSF57716">
    <property type="entry name" value="Glucocorticoid receptor-like (DNA-binding domain)"/>
    <property type="match status" value="1"/>
</dbReference>
<comment type="catalytic activity">
    <reaction evidence="1 15">
        <text>Hydrolysis of DNA containing ring-opened 7-methylguanine residues, releasing 2,6-diamino-4-hydroxy-5-(N-methyl)formamidopyrimidine.</text>
        <dbReference type="EC" id="3.2.2.23"/>
    </reaction>
</comment>
<evidence type="ECO:0000256" key="10">
    <source>
        <dbReference type="ARBA" id="ARBA00023204"/>
    </source>
</evidence>
<comment type="function">
    <text evidence="15">Involved in base excision repair of DNA damaged by oxidation or by mutagenic agents. Acts as DNA glycosylase that recognizes and removes damaged bases. Has a preference for oxidized purines, such as 7,8-dihydro-8-oxoguanine (8-oxoG). Has AP (apurinic/apyrimidinic) lyase activity and introduces nicks in the DNA strand. Cleaves the DNA backbone by beta-delta elimination to generate a single-strand break at the site of the removed base with both 3'- and 5'-phosphates.</text>
</comment>
<dbReference type="PROSITE" id="PS51066">
    <property type="entry name" value="ZF_FPG_2"/>
    <property type="match status" value="1"/>
</dbReference>
<dbReference type="Pfam" id="PF01149">
    <property type="entry name" value="Fapy_DNA_glyco"/>
    <property type="match status" value="1"/>
</dbReference>
<sequence>MPELPEVETICRGIRPHIIDRAIEKISYSGKKLRIAVPIDEIRDTLIGRRITGVRRRAKFILVEMEDKSLLAIHLGMTGNLGIFSPERKIAKHCHLQFLLSDGMELRYADARRFGSIQALSSEEAREIENSLFRTTGPEPFSDEFTADYLFQISRGRNVPVKSFIMTNQVVAGVGNIYANESLFQAGIDPNRSASSITFEHCAMLITRIREVLSNAIACGGSTISDYVNANQEGGYFQINFQVYGRGGEICKSCNSTIVKVQIRGRTSYYCPKCQR</sequence>
<dbReference type="Pfam" id="PF06831">
    <property type="entry name" value="H2TH"/>
    <property type="match status" value="1"/>
</dbReference>
<dbReference type="Gene3D" id="1.10.8.50">
    <property type="match status" value="1"/>
</dbReference>
<dbReference type="HAMAP" id="MF_00103">
    <property type="entry name" value="Fapy_DNA_glycosyl"/>
    <property type="match status" value="1"/>
</dbReference>
<dbReference type="GO" id="GO:0008270">
    <property type="term" value="F:zinc ion binding"/>
    <property type="evidence" value="ECO:0007669"/>
    <property type="project" value="UniProtKB-UniRule"/>
</dbReference>
<evidence type="ECO:0000256" key="6">
    <source>
        <dbReference type="ARBA" id="ARBA00022771"/>
    </source>
</evidence>
<dbReference type="GO" id="GO:0003684">
    <property type="term" value="F:damaged DNA binding"/>
    <property type="evidence" value="ECO:0007669"/>
    <property type="project" value="InterPro"/>
</dbReference>
<gene>
    <name evidence="15" type="primary">mutM</name>
    <name evidence="15" type="synonym">fpg</name>
    <name evidence="18" type="ORF">SAMN02745220_04011</name>
</gene>
<keyword evidence="6 15" id="KW-0863">Zinc-finger</keyword>
<name>A0A1M7YFM6_9BACT</name>
<comment type="cofactor">
    <cofactor evidence="15">
        <name>Zn(2+)</name>
        <dbReference type="ChEBI" id="CHEBI:29105"/>
    </cofactor>
    <text evidence="15">Binds 1 zinc ion per subunit.</text>
</comment>
<reference evidence="18 19" key="1">
    <citation type="submission" date="2016-12" db="EMBL/GenBank/DDBJ databases">
        <authorList>
            <person name="Song W.-J."/>
            <person name="Kurnit D.M."/>
        </authorList>
    </citation>
    <scope>NUCLEOTIDE SEQUENCE [LARGE SCALE GENOMIC DNA]</scope>
    <source>
        <strain evidence="18 19">DSM 18488</strain>
    </source>
</reference>
<dbReference type="GO" id="GO:0034039">
    <property type="term" value="F:8-oxo-7,8-dihydroguanine DNA N-glycosylase activity"/>
    <property type="evidence" value="ECO:0007669"/>
    <property type="project" value="TreeGrafter"/>
</dbReference>
<dbReference type="SMART" id="SM01232">
    <property type="entry name" value="H2TH"/>
    <property type="match status" value="1"/>
</dbReference>
<evidence type="ECO:0000256" key="4">
    <source>
        <dbReference type="ARBA" id="ARBA00022723"/>
    </source>
</evidence>
<keyword evidence="11 15" id="KW-0456">Lyase</keyword>
<feature type="active site" description="Proton donor" evidence="15">
    <location>
        <position position="3"/>
    </location>
</feature>
<evidence type="ECO:0000256" key="14">
    <source>
        <dbReference type="ARBA" id="ARBA00044632"/>
    </source>
</evidence>
<dbReference type="OrthoDB" id="9800855at2"/>
<evidence type="ECO:0000256" key="11">
    <source>
        <dbReference type="ARBA" id="ARBA00023239"/>
    </source>
</evidence>
<dbReference type="PANTHER" id="PTHR22993">
    <property type="entry name" value="FORMAMIDOPYRIMIDINE-DNA GLYCOSYLASE"/>
    <property type="match status" value="1"/>
</dbReference>
<dbReference type="PROSITE" id="PS51068">
    <property type="entry name" value="FPG_CAT"/>
    <property type="match status" value="1"/>
</dbReference>
<dbReference type="EC" id="4.2.99.18" evidence="15"/>
<dbReference type="STRING" id="1121416.SAMN02745220_04011"/>
<evidence type="ECO:0000256" key="12">
    <source>
        <dbReference type="ARBA" id="ARBA00023268"/>
    </source>
</evidence>
<dbReference type="FunFam" id="1.10.8.50:FF:000003">
    <property type="entry name" value="Formamidopyrimidine-DNA glycosylase"/>
    <property type="match status" value="1"/>
</dbReference>
<dbReference type="EMBL" id="FRFE01000025">
    <property type="protein sequence ID" value="SHO51445.1"/>
    <property type="molecule type" value="Genomic_DNA"/>
</dbReference>
<evidence type="ECO:0000256" key="2">
    <source>
        <dbReference type="ARBA" id="ARBA00009409"/>
    </source>
</evidence>
<dbReference type="SUPFAM" id="SSF81624">
    <property type="entry name" value="N-terminal domain of MutM-like DNA repair proteins"/>
    <property type="match status" value="1"/>
</dbReference>
<dbReference type="InterPro" id="IPR035937">
    <property type="entry name" value="FPG_N"/>
</dbReference>
<evidence type="ECO:0000259" key="17">
    <source>
        <dbReference type="PROSITE" id="PS51068"/>
    </source>
</evidence>
<dbReference type="InterPro" id="IPR000214">
    <property type="entry name" value="Znf_DNA_glyclase/AP_lyase"/>
</dbReference>
<evidence type="ECO:0000256" key="15">
    <source>
        <dbReference type="HAMAP-Rule" id="MF_00103"/>
    </source>
</evidence>
<feature type="binding site" evidence="15">
    <location>
        <position position="112"/>
    </location>
    <ligand>
        <name>DNA</name>
        <dbReference type="ChEBI" id="CHEBI:16991"/>
    </ligand>
</feature>
<evidence type="ECO:0000256" key="5">
    <source>
        <dbReference type="ARBA" id="ARBA00022763"/>
    </source>
</evidence>
<feature type="binding site" evidence="15">
    <location>
        <position position="93"/>
    </location>
    <ligand>
        <name>DNA</name>
        <dbReference type="ChEBI" id="CHEBI:16991"/>
    </ligand>
</feature>